<gene>
    <name evidence="1" type="ORF">BLL52_1367</name>
</gene>
<dbReference type="AlphaFoldDB" id="A0A1Q8YHU2"/>
<keyword evidence="1" id="KW-0472">Membrane</keyword>
<comment type="caution">
    <text evidence="1">The sequence shown here is derived from an EMBL/GenBank/DDBJ whole genome shotgun (WGS) entry which is preliminary data.</text>
</comment>
<dbReference type="EMBL" id="MSYM01000008">
    <property type="protein sequence ID" value="OLP07537.1"/>
    <property type="molecule type" value="Genomic_DNA"/>
</dbReference>
<proteinExistence type="predicted"/>
<sequence length="173" mass="18992">MALAFAALQSAQAQPSYTVSPEQLQQVVAQRFPRQYAVSGLLNIAVQAPQLRLLPAQNRISAEMAVQANGPALQRSQPGTFDVDFALRYEASDHTLRAYQLKFQNLRFANLQPQVRVWLNAYGPALATQSLQEVVLHQLSPQDLAMADKLGMQPDSITVTDKGLVIGLVLKPL</sequence>
<evidence type="ECO:0000313" key="2">
    <source>
        <dbReference type="Proteomes" id="UP000185911"/>
    </source>
</evidence>
<dbReference type="STRING" id="81479.RA876_01450"/>
<dbReference type="Gene3D" id="3.15.10.40">
    <property type="entry name" value="Uncharacterised protein PF07273, DUF1439"/>
    <property type="match status" value="1"/>
</dbReference>
<protein>
    <submittedName>
        <fullName evidence="1">Putative transmembrane protein</fullName>
    </submittedName>
</protein>
<keyword evidence="2" id="KW-1185">Reference proteome</keyword>
<reference evidence="1 2" key="1">
    <citation type="submission" date="2017-01" db="EMBL/GenBank/DDBJ databases">
        <title>Genome sequence of Rhodoferax antarcticus ANT.BR, a psychrophilic purple nonsulfur bacterium from an Antarctic microbial mat.</title>
        <authorList>
            <person name="Baker J."/>
            <person name="Riester C."/>
            <person name="Skinner B."/>
            <person name="Newell A."/>
            <person name="Swingley W."/>
            <person name="Madigan M."/>
            <person name="Jung D."/>
            <person name="Asao M."/>
            <person name="Chen M."/>
            <person name="Loughlin P."/>
            <person name="Pan H."/>
            <person name="Lin S."/>
            <person name="Li N."/>
            <person name="Shaw J."/>
            <person name="Prado M."/>
            <person name="Sherman C."/>
            <person name="Li X."/>
            <person name="Tang J."/>
            <person name="Blankenship R."/>
            <person name="Zhao T."/>
            <person name="Touchman J."/>
            <person name="Sattley M."/>
        </authorList>
    </citation>
    <scope>NUCLEOTIDE SEQUENCE [LARGE SCALE GENOMIC DNA]</scope>
    <source>
        <strain evidence="1 2">ANT.BR</strain>
    </source>
</reference>
<name>A0A1Q8YHU2_9BURK</name>
<dbReference type="Proteomes" id="UP000185911">
    <property type="component" value="Unassembled WGS sequence"/>
</dbReference>
<organism evidence="1 2">
    <name type="scientific">Rhodoferax antarcticus ANT.BR</name>
    <dbReference type="NCBI Taxonomy" id="1111071"/>
    <lineage>
        <taxon>Bacteria</taxon>
        <taxon>Pseudomonadati</taxon>
        <taxon>Pseudomonadota</taxon>
        <taxon>Betaproteobacteria</taxon>
        <taxon>Burkholderiales</taxon>
        <taxon>Comamonadaceae</taxon>
        <taxon>Rhodoferax</taxon>
    </lineage>
</organism>
<accession>A0A1Q8YHU2</accession>
<evidence type="ECO:0000313" key="1">
    <source>
        <dbReference type="EMBL" id="OLP07537.1"/>
    </source>
</evidence>
<keyword evidence="1" id="KW-0812">Transmembrane</keyword>